<evidence type="ECO:0000313" key="3">
    <source>
        <dbReference type="Proteomes" id="UP000302218"/>
    </source>
</evidence>
<dbReference type="SMART" id="SM00849">
    <property type="entry name" value="Lactamase_B"/>
    <property type="match status" value="1"/>
</dbReference>
<dbReference type="SUPFAM" id="SSF56281">
    <property type="entry name" value="Metallo-hydrolase/oxidoreductase"/>
    <property type="match status" value="1"/>
</dbReference>
<proteinExistence type="predicted"/>
<dbReference type="Proteomes" id="UP000302218">
    <property type="component" value="Chromosome"/>
</dbReference>
<dbReference type="InterPro" id="IPR050855">
    <property type="entry name" value="NDM-1-like"/>
</dbReference>
<accession>A0A4V1FZ75</accession>
<evidence type="ECO:0000313" key="2">
    <source>
        <dbReference type="EMBL" id="QCS41576.1"/>
    </source>
</evidence>
<dbReference type="CDD" id="cd07721">
    <property type="entry name" value="yflN-like_MBL-fold"/>
    <property type="match status" value="1"/>
</dbReference>
<gene>
    <name evidence="2" type="ORF">FEJ81_04110</name>
</gene>
<dbReference type="OrthoDB" id="197151at2157"/>
<dbReference type="AlphaFoldDB" id="A0A4V1FZ75"/>
<dbReference type="GO" id="GO:0016787">
    <property type="term" value="F:hydrolase activity"/>
    <property type="evidence" value="ECO:0007669"/>
    <property type="project" value="UniProtKB-KW"/>
</dbReference>
<feature type="domain" description="Metallo-beta-lactamase" evidence="1">
    <location>
        <begin position="19"/>
        <end position="227"/>
    </location>
</feature>
<sequence length="249" mass="27659">MAMISERVADGVYRCGSERVNWYLVETADGITVVDTGFPAHWDQFDGQLETMGYGVTDVDACILTHAHPDHAGFAERLRREAGVSVWLHEADAAHARGDAEVTLTKGIVRLWRPELSRYAVEFVRSGGLSVPPLTTFRTVADGETLDVPGSPRVVHTPGHSEGHVAYHFPEQEALFCGDELVTTDFVAGRGHQPQLLTDWFNPDHDRAYESLSRLESIGEVLLLPGHGKPWRGHTETAVELAREREKRK</sequence>
<keyword evidence="2" id="KW-0378">Hydrolase</keyword>
<dbReference type="InterPro" id="IPR036866">
    <property type="entry name" value="RibonucZ/Hydroxyglut_hydro"/>
</dbReference>
<dbReference type="RefSeq" id="WP_138244083.1">
    <property type="nucleotide sequence ID" value="NZ_CP040330.1"/>
</dbReference>
<name>A0A4V1FZ75_9EURY</name>
<dbReference type="InterPro" id="IPR001279">
    <property type="entry name" value="Metallo-B-lactamas"/>
</dbReference>
<dbReference type="Gene3D" id="3.60.15.10">
    <property type="entry name" value="Ribonuclease Z/Hydroxyacylglutathione hydrolase-like"/>
    <property type="match status" value="1"/>
</dbReference>
<protein>
    <submittedName>
        <fullName evidence="2">MBL fold metallo-hydrolase</fullName>
    </submittedName>
</protein>
<dbReference type="PANTHER" id="PTHR42951:SF14">
    <property type="entry name" value="METALLO-BETA-LACTAMASE SUPERFAMILY PROTEIN"/>
    <property type="match status" value="1"/>
</dbReference>
<organism evidence="2 3">
    <name type="scientific">Natrinema versiforme</name>
    <dbReference type="NCBI Taxonomy" id="88724"/>
    <lineage>
        <taxon>Archaea</taxon>
        <taxon>Methanobacteriati</taxon>
        <taxon>Methanobacteriota</taxon>
        <taxon>Stenosarchaea group</taxon>
        <taxon>Halobacteria</taxon>
        <taxon>Halobacteriales</taxon>
        <taxon>Natrialbaceae</taxon>
        <taxon>Natrinema</taxon>
    </lineage>
</organism>
<evidence type="ECO:0000259" key="1">
    <source>
        <dbReference type="SMART" id="SM00849"/>
    </source>
</evidence>
<reference evidence="3" key="1">
    <citation type="submission" date="2019-05" db="EMBL/GenBank/DDBJ databases">
        <title>Genome sequence and methylation pattern of the halophilic Archaeon Natrinema versiforme BOL5-4.</title>
        <authorList>
            <person name="DasSarma P."/>
            <person name="Anton B.P."/>
            <person name="DasSarma S.L."/>
            <person name="Martinez F.L."/>
            <person name="Guzman D."/>
            <person name="Roberts R.J."/>
            <person name="DasSarma S."/>
        </authorList>
    </citation>
    <scope>NUCLEOTIDE SEQUENCE [LARGE SCALE GENOMIC DNA]</scope>
    <source>
        <strain evidence="3">BOL5-4</strain>
    </source>
</reference>
<dbReference type="GeneID" id="40264428"/>
<dbReference type="Pfam" id="PF00753">
    <property type="entry name" value="Lactamase_B"/>
    <property type="match status" value="1"/>
</dbReference>
<dbReference type="KEGG" id="nvr:FEJ81_04110"/>
<dbReference type="PANTHER" id="PTHR42951">
    <property type="entry name" value="METALLO-BETA-LACTAMASE DOMAIN-CONTAINING"/>
    <property type="match status" value="1"/>
</dbReference>
<dbReference type="EMBL" id="CP040330">
    <property type="protein sequence ID" value="QCS41576.1"/>
    <property type="molecule type" value="Genomic_DNA"/>
</dbReference>